<dbReference type="InterPro" id="IPR016159">
    <property type="entry name" value="Cullin_repeat-like_dom_sf"/>
</dbReference>
<dbReference type="EMBL" id="MSFU01000009">
    <property type="protein sequence ID" value="PWY75695.1"/>
    <property type="molecule type" value="Genomic_DNA"/>
</dbReference>
<comment type="caution">
    <text evidence="3">The sequence shown here is derived from an EMBL/GenBank/DDBJ whole genome shotgun (WGS) entry which is preliminary data.</text>
</comment>
<dbReference type="VEuPathDB" id="FungiDB:BO83DRAFT_245510"/>
<dbReference type="InterPro" id="IPR001373">
    <property type="entry name" value="Cullin_N"/>
</dbReference>
<dbReference type="GeneID" id="37048960"/>
<evidence type="ECO:0000313" key="4">
    <source>
        <dbReference type="Proteomes" id="UP000246171"/>
    </source>
</evidence>
<protein>
    <recommendedName>
        <fullName evidence="2">Cullin N-terminal domain-containing protein</fullName>
    </recommendedName>
</protein>
<dbReference type="GO" id="GO:0006511">
    <property type="term" value="P:ubiquitin-dependent protein catabolic process"/>
    <property type="evidence" value="ECO:0007669"/>
    <property type="project" value="InterPro"/>
</dbReference>
<keyword evidence="4" id="KW-1185">Reference proteome</keyword>
<organism evidence="3 4">
    <name type="scientific">Aspergillus eucalypticola (strain CBS 122712 / IBT 29274)</name>
    <dbReference type="NCBI Taxonomy" id="1448314"/>
    <lineage>
        <taxon>Eukaryota</taxon>
        <taxon>Fungi</taxon>
        <taxon>Dikarya</taxon>
        <taxon>Ascomycota</taxon>
        <taxon>Pezizomycotina</taxon>
        <taxon>Eurotiomycetes</taxon>
        <taxon>Eurotiomycetidae</taxon>
        <taxon>Eurotiales</taxon>
        <taxon>Aspergillaceae</taxon>
        <taxon>Aspergillus</taxon>
        <taxon>Aspergillus subgen. Circumdati</taxon>
    </lineage>
</organism>
<reference evidence="3" key="1">
    <citation type="submission" date="2016-12" db="EMBL/GenBank/DDBJ databases">
        <title>The genomes of Aspergillus section Nigri reveals drivers in fungal speciation.</title>
        <authorList>
            <consortium name="DOE Joint Genome Institute"/>
            <person name="Vesth T.C."/>
            <person name="Nybo J."/>
            <person name="Theobald S."/>
            <person name="Brandl J."/>
            <person name="Frisvad J.C."/>
            <person name="Nielsen K.F."/>
            <person name="Lyhne E.K."/>
            <person name="Kogle M.E."/>
            <person name="Kuo A."/>
            <person name="Riley R."/>
            <person name="Clum A."/>
            <person name="Nolan M."/>
            <person name="Lipzen A."/>
            <person name="Salamov A."/>
            <person name="Henrissat B."/>
            <person name="Wiebenga A."/>
            <person name="De vries R.P."/>
            <person name="Grigoriev I.V."/>
            <person name="Mortensen U.H."/>
            <person name="Andersen M.R."/>
            <person name="Baker S.E."/>
        </authorList>
    </citation>
    <scope>NUCLEOTIDE SEQUENCE</scope>
    <source>
        <strain evidence="3">CBS 122712</strain>
    </source>
</reference>
<dbReference type="AlphaFoldDB" id="A0A317VP57"/>
<feature type="domain" description="Cullin N-terminal" evidence="2">
    <location>
        <begin position="21"/>
        <end position="119"/>
    </location>
</feature>
<accession>A0A317VP57</accession>
<evidence type="ECO:0000259" key="2">
    <source>
        <dbReference type="Pfam" id="PF00888"/>
    </source>
</evidence>
<dbReference type="Pfam" id="PF00888">
    <property type="entry name" value="Cullin"/>
    <property type="match status" value="1"/>
</dbReference>
<dbReference type="OrthoDB" id="27073at2759"/>
<evidence type="ECO:0000313" key="3">
    <source>
        <dbReference type="EMBL" id="PWY75695.1"/>
    </source>
</evidence>
<dbReference type="Gene3D" id="1.20.1310.10">
    <property type="entry name" value="Cullin Repeats"/>
    <property type="match status" value="1"/>
</dbReference>
<name>A0A317VP57_ASPEC</name>
<dbReference type="SUPFAM" id="SSF74788">
    <property type="entry name" value="Cullin repeat-like"/>
    <property type="match status" value="1"/>
</dbReference>
<gene>
    <name evidence="3" type="ORF">BO83DRAFT_245510</name>
</gene>
<comment type="similarity">
    <text evidence="1">Belongs to the cullin family.</text>
</comment>
<dbReference type="GO" id="GO:0031625">
    <property type="term" value="F:ubiquitin protein ligase binding"/>
    <property type="evidence" value="ECO:0007669"/>
    <property type="project" value="InterPro"/>
</dbReference>
<dbReference type="RefSeq" id="XP_025389225.1">
    <property type="nucleotide sequence ID" value="XM_025526998.1"/>
</dbReference>
<sequence length="195" mass="22169">MRGTELCERIQQLEHEWSDTEVYKLVTGAILLSLLLLVKQLVDAQDRTNKRRDAEERFLAVLKEAWEDHQLCMKMITDVLMYMNRVMSRDHRKPSIYVASIAKRSDGLVGTCSGSSARNVFTKRLQEQIIRTDFRHIRTVPQLLVLSSVQSIINKDLLIHSSPETCIELDPDPDLDPSQEHVGLRAMGIGAEDAG</sequence>
<dbReference type="Proteomes" id="UP000246171">
    <property type="component" value="Unassembled WGS sequence"/>
</dbReference>
<proteinExistence type="inferred from homology"/>
<evidence type="ECO:0000256" key="1">
    <source>
        <dbReference type="ARBA" id="ARBA00006019"/>
    </source>
</evidence>